<evidence type="ECO:0000313" key="2">
    <source>
        <dbReference type="Proteomes" id="UP001152604"/>
    </source>
</evidence>
<keyword evidence="2" id="KW-1185">Reference proteome</keyword>
<name>A0ABM9EE36_9HYPH</name>
<dbReference type="InterPro" id="IPR052030">
    <property type="entry name" value="Peptidase_M20/M20A_hydrolases"/>
</dbReference>
<dbReference type="InterPro" id="IPR036264">
    <property type="entry name" value="Bact_exopeptidase_dim_dom"/>
</dbReference>
<dbReference type="PANTHER" id="PTHR30575:SF3">
    <property type="entry name" value="PEPTIDASE M20 DIMERISATION DOMAIN-CONTAINING PROTEIN"/>
    <property type="match status" value="1"/>
</dbReference>
<dbReference type="PROSITE" id="PS51257">
    <property type="entry name" value="PROKAR_LIPOPROTEIN"/>
    <property type="match status" value="1"/>
</dbReference>
<dbReference type="PANTHER" id="PTHR30575">
    <property type="entry name" value="PEPTIDASE M20"/>
    <property type="match status" value="1"/>
</dbReference>
<evidence type="ECO:0000313" key="1">
    <source>
        <dbReference type="EMBL" id="CAH2407595.1"/>
    </source>
</evidence>
<dbReference type="Gene3D" id="3.30.70.360">
    <property type="match status" value="1"/>
</dbReference>
<dbReference type="EMBL" id="CAKXZS010000073">
    <property type="protein sequence ID" value="CAH2407595.1"/>
    <property type="molecule type" value="Genomic_DNA"/>
</dbReference>
<organism evidence="1 2">
    <name type="scientific">Mesorhizobium ventifaucium</name>
    <dbReference type="NCBI Taxonomy" id="666020"/>
    <lineage>
        <taxon>Bacteria</taxon>
        <taxon>Pseudomonadati</taxon>
        <taxon>Pseudomonadota</taxon>
        <taxon>Alphaproteobacteria</taxon>
        <taxon>Hyphomicrobiales</taxon>
        <taxon>Phyllobacteriaceae</taxon>
        <taxon>Mesorhizobium</taxon>
    </lineage>
</organism>
<accession>A0ABM9EE36</accession>
<dbReference type="SUPFAM" id="SSF55031">
    <property type="entry name" value="Bacterial exopeptidase dimerisation domain"/>
    <property type="match status" value="1"/>
</dbReference>
<gene>
    <name evidence="1" type="ORF">MES4922_750002</name>
</gene>
<proteinExistence type="predicted"/>
<dbReference type="SUPFAM" id="SSF53187">
    <property type="entry name" value="Zn-dependent exopeptidases"/>
    <property type="match status" value="1"/>
</dbReference>
<sequence>MSRENISLFGEALHCFLSRMEEPVTTSAQATALACLDDIQPSLSAWTRTIFDFGETAWREYQSAAWYVEQLKHEGFSVEEGSGGMPTAFCAHWTNGAGPTIGLYAEYDAVPGNCQDAATVKRPRPGLGEQAGGHTDPHSGLGVAGLGGLLATKAAMQRHGISGTLRFTGEPAEKVRGSKPIHAAKGYYDGLAGMISFHPFYMLPLCNTARWDTHCGAAYAMIYRFICDEPESWTRAAGNGAPIPQAHSAVRAPGANDALVMMYMASKALRDSMLPHQGGWSISEAILTAGQATADNLPAGLAEIQYMIRVPTLAMAEQVTALLDRNAEAAAKMSGCRYERHWVSKSRPGLANHVMSGIAFDALATAGPPRWDEAAKAIAREIQVNAGGTATDEPFIAEMEQLIAPHDAEAILRRDLPPSQLNSTSDDYTDMSWHTPTARFYVARPALRSQNGHAYPSWAMNALGGISATIDPMVACASKTIALAALRLLEDKAARDAAMDEFVARTGGGIGGSNWLAPLCDYEPPIHFRWPEYVATPRGRDWWIPSNPQAA</sequence>
<protein>
    <submittedName>
        <fullName evidence="1">Metal-dependent amidase/aminoacylase/carboxypeptidase</fullName>
    </submittedName>
</protein>
<reference evidence="1" key="1">
    <citation type="submission" date="2022-03" db="EMBL/GenBank/DDBJ databases">
        <authorList>
            <person name="Brunel B."/>
        </authorList>
    </citation>
    <scope>NUCLEOTIDE SEQUENCE</scope>
    <source>
        <strain evidence="1">STM4922sample</strain>
    </source>
</reference>
<comment type="caution">
    <text evidence="1">The sequence shown here is derived from an EMBL/GenBank/DDBJ whole genome shotgun (WGS) entry which is preliminary data.</text>
</comment>
<dbReference type="Proteomes" id="UP001152604">
    <property type="component" value="Unassembled WGS sequence"/>
</dbReference>
<dbReference type="Gene3D" id="3.40.630.10">
    <property type="entry name" value="Zn peptidases"/>
    <property type="match status" value="1"/>
</dbReference>